<evidence type="ECO:0000256" key="1">
    <source>
        <dbReference type="ARBA" id="ARBA00000109"/>
    </source>
</evidence>
<dbReference type="AlphaFoldDB" id="D7BPE5"/>
<comment type="subunit">
    <text evidence="9">Homodimer.</text>
</comment>
<feature type="domain" description="RNase III" evidence="11">
    <location>
        <begin position="20"/>
        <end position="131"/>
    </location>
</feature>
<keyword evidence="13" id="KW-1185">Reference proteome</keyword>
<keyword evidence="3 9" id="KW-0698">rRNA processing</keyword>
<dbReference type="eggNOG" id="COG0571">
    <property type="taxonomic scope" value="Bacteria"/>
</dbReference>
<feature type="binding site" evidence="9">
    <location>
        <position position="44"/>
    </location>
    <ligand>
        <name>Mg(2+)</name>
        <dbReference type="ChEBI" id="CHEBI:18420"/>
    </ligand>
</feature>
<dbReference type="RefSeq" id="WP_013170288.1">
    <property type="nucleotide sequence ID" value="NC_014218.1"/>
</dbReference>
<dbReference type="OrthoDB" id="9805026at2"/>
<keyword evidence="9" id="KW-0479">Metal-binding</keyword>
<evidence type="ECO:0000313" key="13">
    <source>
        <dbReference type="Proteomes" id="UP000000376"/>
    </source>
</evidence>
<evidence type="ECO:0000256" key="8">
    <source>
        <dbReference type="ARBA" id="ARBA00022884"/>
    </source>
</evidence>
<comment type="catalytic activity">
    <reaction evidence="1 9">
        <text>Endonucleolytic cleavage to 5'-phosphomonoester.</text>
        <dbReference type="EC" id="3.1.26.3"/>
    </reaction>
</comment>
<dbReference type="SUPFAM" id="SSF69065">
    <property type="entry name" value="RNase III domain-like"/>
    <property type="match status" value="1"/>
</dbReference>
<dbReference type="PANTHER" id="PTHR11207:SF0">
    <property type="entry name" value="RIBONUCLEASE 3"/>
    <property type="match status" value="1"/>
</dbReference>
<dbReference type="Proteomes" id="UP000000376">
    <property type="component" value="Chromosome"/>
</dbReference>
<feature type="active site" evidence="9">
    <location>
        <position position="48"/>
    </location>
</feature>
<dbReference type="GO" id="GO:0005737">
    <property type="term" value="C:cytoplasm"/>
    <property type="evidence" value="ECO:0007669"/>
    <property type="project" value="UniProtKB-SubCell"/>
</dbReference>
<dbReference type="InterPro" id="IPR014720">
    <property type="entry name" value="dsRBD_dom"/>
</dbReference>
<dbReference type="Gene3D" id="3.30.160.20">
    <property type="match status" value="1"/>
</dbReference>
<accession>D7BPE5</accession>
<feature type="binding site" evidence="9">
    <location>
        <position position="120"/>
    </location>
    <ligand>
        <name>Mg(2+)</name>
        <dbReference type="ChEBI" id="CHEBI:18420"/>
    </ligand>
</feature>
<comment type="subcellular location">
    <subcellularLocation>
        <location evidence="9">Cytoplasm</location>
    </subcellularLocation>
</comment>
<dbReference type="Pfam" id="PF00035">
    <property type="entry name" value="dsrm"/>
    <property type="match status" value="1"/>
</dbReference>
<dbReference type="HOGENOM" id="CLU_000907_1_2_11"/>
<evidence type="ECO:0000259" key="11">
    <source>
        <dbReference type="PROSITE" id="PS50142"/>
    </source>
</evidence>
<keyword evidence="9" id="KW-0460">Magnesium</keyword>
<dbReference type="Gene3D" id="1.10.1520.10">
    <property type="entry name" value="Ribonuclease III domain"/>
    <property type="match status" value="1"/>
</dbReference>
<dbReference type="EMBL" id="CP002045">
    <property type="protein sequence ID" value="ADH92794.1"/>
    <property type="molecule type" value="Genomic_DNA"/>
</dbReference>
<dbReference type="SUPFAM" id="SSF54768">
    <property type="entry name" value="dsRNA-binding domain-like"/>
    <property type="match status" value="1"/>
</dbReference>
<protein>
    <recommendedName>
        <fullName evidence="9">Ribonuclease 3</fullName>
        <ecNumber evidence="9">3.1.26.3</ecNumber>
    </recommendedName>
    <alternativeName>
        <fullName evidence="9">Ribonuclease III</fullName>
        <shortName evidence="9">RNase III</shortName>
    </alternativeName>
</protein>
<dbReference type="KEGG" id="ahe:Arch_1080"/>
<dbReference type="GO" id="GO:0004525">
    <property type="term" value="F:ribonuclease III activity"/>
    <property type="evidence" value="ECO:0007669"/>
    <property type="project" value="UniProtKB-UniRule"/>
</dbReference>
<comment type="similarity">
    <text evidence="2">Belongs to the ribonuclease III family.</text>
</comment>
<dbReference type="EC" id="3.1.26.3" evidence="9"/>
<dbReference type="NCBIfam" id="TIGR02191">
    <property type="entry name" value="RNaseIII"/>
    <property type="match status" value="1"/>
</dbReference>
<dbReference type="HAMAP" id="MF_00104">
    <property type="entry name" value="RNase_III"/>
    <property type="match status" value="1"/>
</dbReference>
<dbReference type="InterPro" id="IPR036389">
    <property type="entry name" value="RNase_III_sf"/>
</dbReference>
<dbReference type="GO" id="GO:0008033">
    <property type="term" value="P:tRNA processing"/>
    <property type="evidence" value="ECO:0007669"/>
    <property type="project" value="UniProtKB-KW"/>
</dbReference>
<evidence type="ECO:0000256" key="2">
    <source>
        <dbReference type="ARBA" id="ARBA00010183"/>
    </source>
</evidence>
<dbReference type="CDD" id="cd00593">
    <property type="entry name" value="RIBOc"/>
    <property type="match status" value="1"/>
</dbReference>
<keyword evidence="5 9" id="KW-0540">Nuclease</keyword>
<keyword evidence="4 9" id="KW-0507">mRNA processing</keyword>
<name>D7BPE5_ARCHD</name>
<dbReference type="InterPro" id="IPR011907">
    <property type="entry name" value="RNase_III"/>
</dbReference>
<dbReference type="GO" id="GO:0010468">
    <property type="term" value="P:regulation of gene expression"/>
    <property type="evidence" value="ECO:0007669"/>
    <property type="project" value="TreeGrafter"/>
</dbReference>
<feature type="binding site" evidence="9">
    <location>
        <position position="117"/>
    </location>
    <ligand>
        <name>Mg(2+)</name>
        <dbReference type="ChEBI" id="CHEBI:18420"/>
    </ligand>
</feature>
<organism evidence="12 13">
    <name type="scientific">Arcanobacterium haemolyticum (strain ATCC 9345 / DSM 20595 / CCM 5947 / CCUG 17215 / LMG 16163 / NBRC 15585 / NCTC 8452 / 11018)</name>
    <dbReference type="NCBI Taxonomy" id="644284"/>
    <lineage>
        <taxon>Bacteria</taxon>
        <taxon>Bacillati</taxon>
        <taxon>Actinomycetota</taxon>
        <taxon>Actinomycetes</taxon>
        <taxon>Actinomycetales</taxon>
        <taxon>Actinomycetaceae</taxon>
        <taxon>Arcanobacterium</taxon>
    </lineage>
</organism>
<evidence type="ECO:0000256" key="7">
    <source>
        <dbReference type="ARBA" id="ARBA00022801"/>
    </source>
</evidence>
<reference evidence="12 13" key="1">
    <citation type="journal article" date="2010" name="Stand. Genomic Sci.">
        <title>Complete genome sequence of Arcanobacterium haemolyticum type strain (11018).</title>
        <authorList>
            <person name="Yasawong M."/>
            <person name="Teshima H."/>
            <person name="Lapidus A."/>
            <person name="Nolan M."/>
            <person name="Lucas S."/>
            <person name="Glavina Del Rio T."/>
            <person name="Tice H."/>
            <person name="Cheng J."/>
            <person name="Bruce D."/>
            <person name="Detter C."/>
            <person name="Tapia R."/>
            <person name="Han C."/>
            <person name="Goodwin L."/>
            <person name="Pitluck S."/>
            <person name="Liolios K."/>
            <person name="Ivanova N."/>
            <person name="Mavromatis K."/>
            <person name="Mikhailova N."/>
            <person name="Pati A."/>
            <person name="Chen A."/>
            <person name="Palaniappan K."/>
            <person name="Land M."/>
            <person name="Hauser L."/>
            <person name="Chang Y."/>
            <person name="Jeffries C."/>
            <person name="Rohde M."/>
            <person name="Sikorski J."/>
            <person name="Pukall R."/>
            <person name="Goker M."/>
            <person name="Woyke T."/>
            <person name="Bristow J."/>
            <person name="Eisen J."/>
            <person name="Markowitz V."/>
            <person name="Hugenholtz P."/>
            <person name="Kyrpides N."/>
            <person name="Klenk H."/>
        </authorList>
    </citation>
    <scope>NUCLEOTIDE SEQUENCE [LARGE SCALE GENOMIC DNA]</scope>
    <source>
        <strain evidence="13">ATCC 9345 / DSM 20595 / CCUG 17215 / LMG 16163 / NBRC 15585 / NCTC 8452 / 11018</strain>
    </source>
</reference>
<dbReference type="STRING" id="644284.Arch_1080"/>
<evidence type="ECO:0000256" key="4">
    <source>
        <dbReference type="ARBA" id="ARBA00022664"/>
    </source>
</evidence>
<keyword evidence="9" id="KW-0699">rRNA-binding</keyword>
<dbReference type="GO" id="GO:0046872">
    <property type="term" value="F:metal ion binding"/>
    <property type="evidence" value="ECO:0007669"/>
    <property type="project" value="UniProtKB-KW"/>
</dbReference>
<keyword evidence="7 9" id="KW-0378">Hydrolase</keyword>
<dbReference type="InterPro" id="IPR000999">
    <property type="entry name" value="RNase_III_dom"/>
</dbReference>
<evidence type="ECO:0000256" key="3">
    <source>
        <dbReference type="ARBA" id="ARBA00022552"/>
    </source>
</evidence>
<keyword evidence="9" id="KW-0819">tRNA processing</keyword>
<proteinExistence type="inferred from homology"/>
<evidence type="ECO:0000256" key="6">
    <source>
        <dbReference type="ARBA" id="ARBA00022759"/>
    </source>
</evidence>
<sequence length="235" mass="25567">MHEQDRSPLLDAWGVEIPDELLTLALTHRSWAFEHECGNNERLEFMGDSILGAVVAEQIFHDYPEKSEGELSKIKSAAVSERALAGIARGLNLGAYIRLGKGEERTGGRDKDSILADTVEALIAATYEAGGLRVVISTVRHHLHAKIIEATQMGPALDWRTGMEEKARELGIAGELSYTIVGEGPDHAKVYTARVFIGETEWGRGDATSRKASKLAACKDAYYRLVEGTPYSGGA</sequence>
<keyword evidence="8 9" id="KW-0694">RNA-binding</keyword>
<feature type="domain" description="DRBM" evidence="10">
    <location>
        <begin position="158"/>
        <end position="227"/>
    </location>
</feature>
<dbReference type="PANTHER" id="PTHR11207">
    <property type="entry name" value="RIBONUCLEASE III"/>
    <property type="match status" value="1"/>
</dbReference>
<evidence type="ECO:0000256" key="5">
    <source>
        <dbReference type="ARBA" id="ARBA00022722"/>
    </source>
</evidence>
<dbReference type="GO" id="GO:0003725">
    <property type="term" value="F:double-stranded RNA binding"/>
    <property type="evidence" value="ECO:0007669"/>
    <property type="project" value="TreeGrafter"/>
</dbReference>
<dbReference type="FunFam" id="1.10.1520.10:FF:000001">
    <property type="entry name" value="Ribonuclease 3"/>
    <property type="match status" value="1"/>
</dbReference>
<dbReference type="GO" id="GO:0006364">
    <property type="term" value="P:rRNA processing"/>
    <property type="evidence" value="ECO:0007669"/>
    <property type="project" value="UniProtKB-UniRule"/>
</dbReference>
<dbReference type="GO" id="GO:0006397">
    <property type="term" value="P:mRNA processing"/>
    <property type="evidence" value="ECO:0007669"/>
    <property type="project" value="UniProtKB-UniRule"/>
</dbReference>
<evidence type="ECO:0000313" key="12">
    <source>
        <dbReference type="EMBL" id="ADH92794.1"/>
    </source>
</evidence>
<comment type="cofactor">
    <cofactor evidence="9">
        <name>Mg(2+)</name>
        <dbReference type="ChEBI" id="CHEBI:18420"/>
    </cofactor>
</comment>
<gene>
    <name evidence="9" type="primary">rnc</name>
    <name evidence="12" type="ordered locus">Arch_1080</name>
</gene>
<dbReference type="PROSITE" id="PS50137">
    <property type="entry name" value="DS_RBD"/>
    <property type="match status" value="1"/>
</dbReference>
<keyword evidence="6 9" id="KW-0255">Endonuclease</keyword>
<evidence type="ECO:0000259" key="10">
    <source>
        <dbReference type="PROSITE" id="PS50137"/>
    </source>
</evidence>
<dbReference type="SMART" id="SM00358">
    <property type="entry name" value="DSRM"/>
    <property type="match status" value="1"/>
</dbReference>
<dbReference type="Pfam" id="PF14622">
    <property type="entry name" value="Ribonucleas_3_3"/>
    <property type="match status" value="1"/>
</dbReference>
<keyword evidence="9" id="KW-0963">Cytoplasm</keyword>
<dbReference type="SMART" id="SM00535">
    <property type="entry name" value="RIBOc"/>
    <property type="match status" value="1"/>
</dbReference>
<feature type="active site" evidence="9">
    <location>
        <position position="120"/>
    </location>
</feature>
<comment type="function">
    <text evidence="9">Digests double-stranded RNA. Involved in the processing of primary rRNA transcript to yield the immediate precursors to the large and small rRNAs (23S and 16S). Processes some mRNAs, and tRNAs when they are encoded in the rRNA operon. Processes pre-crRNA and tracrRNA of type II CRISPR loci if present in the organism.</text>
</comment>
<dbReference type="PROSITE" id="PS50142">
    <property type="entry name" value="RNASE_3_2"/>
    <property type="match status" value="1"/>
</dbReference>
<evidence type="ECO:0000256" key="9">
    <source>
        <dbReference type="HAMAP-Rule" id="MF_00104"/>
    </source>
</evidence>
<dbReference type="GO" id="GO:0019843">
    <property type="term" value="F:rRNA binding"/>
    <property type="evidence" value="ECO:0007669"/>
    <property type="project" value="UniProtKB-KW"/>
</dbReference>